<evidence type="ECO:0000313" key="2">
    <source>
        <dbReference type="Proteomes" id="UP001242313"/>
    </source>
</evidence>
<reference evidence="1 2" key="1">
    <citation type="submission" date="2023-07" db="EMBL/GenBank/DDBJ databases">
        <title>Genomic Encyclopedia of Type Strains, Phase IV (KMG-IV): sequencing the most valuable type-strain genomes for metagenomic binning, comparative biology and taxonomic classification.</title>
        <authorList>
            <person name="Goeker M."/>
        </authorList>
    </citation>
    <scope>NUCLEOTIDE SEQUENCE [LARGE SCALE GENOMIC DNA]</scope>
    <source>
        <strain evidence="1 2">DSM 19598</strain>
    </source>
</reference>
<keyword evidence="2" id="KW-1185">Reference proteome</keyword>
<proteinExistence type="predicted"/>
<gene>
    <name evidence="1" type="ORF">J2S25_001447</name>
</gene>
<name>A0ABU0FV55_9BACI</name>
<sequence>MSKLLKTAIKWGPVLYPIVKKIMDSRKTSKLSSR</sequence>
<evidence type="ECO:0000313" key="1">
    <source>
        <dbReference type="EMBL" id="MDQ0413244.1"/>
    </source>
</evidence>
<organism evidence="1 2">
    <name type="scientific">Mesobacillus stamsii</name>
    <dbReference type="NCBI Taxonomy" id="225347"/>
    <lineage>
        <taxon>Bacteria</taxon>
        <taxon>Bacillati</taxon>
        <taxon>Bacillota</taxon>
        <taxon>Bacilli</taxon>
        <taxon>Bacillales</taxon>
        <taxon>Bacillaceae</taxon>
        <taxon>Mesobacillus</taxon>
    </lineage>
</organism>
<accession>A0ABU0FV55</accession>
<protein>
    <submittedName>
        <fullName evidence="1">Uncharacterized protein</fullName>
    </submittedName>
</protein>
<comment type="caution">
    <text evidence="1">The sequence shown here is derived from an EMBL/GenBank/DDBJ whole genome shotgun (WGS) entry which is preliminary data.</text>
</comment>
<dbReference type="EMBL" id="JAUSUN010000006">
    <property type="protein sequence ID" value="MDQ0413244.1"/>
    <property type="molecule type" value="Genomic_DNA"/>
</dbReference>
<dbReference type="Proteomes" id="UP001242313">
    <property type="component" value="Unassembled WGS sequence"/>
</dbReference>